<dbReference type="AlphaFoldDB" id="A0AAJ6ML18"/>
<evidence type="ECO:0000256" key="1">
    <source>
        <dbReference type="SAM" id="Phobius"/>
    </source>
</evidence>
<evidence type="ECO:0000313" key="3">
    <source>
        <dbReference type="Proteomes" id="UP000192016"/>
    </source>
</evidence>
<keyword evidence="1" id="KW-1133">Transmembrane helix</keyword>
<accession>A0AAJ6ML18</accession>
<keyword evidence="1" id="KW-0472">Membrane</keyword>
<organism evidence="2 3">
    <name type="scientific">Lactococcus lactis subsp. cremoris</name>
    <name type="common">Streptococcus cremoris</name>
    <dbReference type="NCBI Taxonomy" id="1359"/>
    <lineage>
        <taxon>Bacteria</taxon>
        <taxon>Bacillati</taxon>
        <taxon>Bacillota</taxon>
        <taxon>Bacilli</taxon>
        <taxon>Lactobacillales</taxon>
        <taxon>Streptococcaceae</taxon>
        <taxon>Lactococcus</taxon>
    </lineage>
</organism>
<keyword evidence="1" id="KW-0812">Transmembrane</keyword>
<protein>
    <submittedName>
        <fullName evidence="2">Holin-like toxin</fullName>
    </submittedName>
</protein>
<reference evidence="2 3" key="1">
    <citation type="journal article" date="2017" name="BMC Genomics">
        <title>Comparative and functional genomics of the Lactococcus lactis taxon; insights into evolution and niche adaptation.</title>
        <authorList>
            <person name="Kelleher P."/>
            <person name="Bottacini F."/>
            <person name="Mahony J."/>
            <person name="Kilcawley K.N."/>
            <person name="van Sinderen D."/>
        </authorList>
    </citation>
    <scope>NUCLEOTIDE SEQUENCE [LARGE SCALE GENOMIC DNA]</scope>
    <source>
        <strain evidence="2 3">UC109</strain>
    </source>
</reference>
<dbReference type="EMBL" id="CP016707">
    <property type="protein sequence ID" value="WOW94898.1"/>
    <property type="molecule type" value="Genomic_DNA"/>
</dbReference>
<dbReference type="Proteomes" id="UP000192016">
    <property type="component" value="Plasmid pUC109A"/>
</dbReference>
<geneLocation type="plasmid" evidence="2 3">
    <name>pUC109A</name>
</geneLocation>
<dbReference type="Pfam" id="PF16935">
    <property type="entry name" value="Hol_Tox"/>
    <property type="match status" value="1"/>
</dbReference>
<name>A0AAJ6ML18_LACLC</name>
<keyword evidence="2" id="KW-0614">Plasmid</keyword>
<evidence type="ECO:0000313" key="2">
    <source>
        <dbReference type="EMBL" id="WOW94898.1"/>
    </source>
</evidence>
<dbReference type="InterPro" id="IPR031616">
    <property type="entry name" value="BsrE-like"/>
</dbReference>
<dbReference type="RefSeq" id="WP_014573525.1">
    <property type="nucleotide sequence ID" value="NZ_CP016685.2"/>
</dbReference>
<proteinExistence type="predicted"/>
<gene>
    <name evidence="2" type="ORF">LLUC109_03535</name>
</gene>
<feature type="transmembrane region" description="Helical" evidence="1">
    <location>
        <begin position="23"/>
        <end position="44"/>
    </location>
</feature>
<sequence length="50" mass="5478">MIGGGAYDYFVGKTSQNMKGENFLTVFQALSLMIAFATLMILVINTSNKK</sequence>